<name>A0A6G1X9X4_9BACI</name>
<dbReference type="PANTHER" id="PTHR35796:SF2">
    <property type="entry name" value="YVBH-LIKE OLIGOMERISATION REGION"/>
    <property type="match status" value="1"/>
</dbReference>
<feature type="domain" description="YvbH-like oligomerisation" evidence="2">
    <location>
        <begin position="145"/>
        <end position="204"/>
    </location>
</feature>
<sequence length="204" mass="23725">MLKKFASDALGLSDIGRIIDPQDFDKTDADDYVRHEDDEKIYFLIKTKSDEYCFTNIAFIHVDGENAVSSKRTLKRYPFSKYKITDVLLETAGRVDLDIEIKFTLGNQAFSIDVDKKQIEKLNDLYKALVYISEITEENDIILNMASKSLDKAVTVLQHSRTNEKDLANQYKELTEYGFSWLKSVREDYHQKDFGDVFEKYINN</sequence>
<gene>
    <name evidence="3" type="ORF">GH754_16230</name>
</gene>
<dbReference type="InterPro" id="IPR021722">
    <property type="entry name" value="YvbH_oligomer_dom"/>
</dbReference>
<feature type="domain" description="Bacterial Pleckstrin homology" evidence="1">
    <location>
        <begin position="10"/>
        <end position="131"/>
    </location>
</feature>
<evidence type="ECO:0000313" key="4">
    <source>
        <dbReference type="Proteomes" id="UP000480185"/>
    </source>
</evidence>
<dbReference type="EMBL" id="WJNH01000012">
    <property type="protein sequence ID" value="MRG87813.1"/>
    <property type="molecule type" value="Genomic_DNA"/>
</dbReference>
<dbReference type="AlphaFoldDB" id="A0A6G1X9X4"/>
<dbReference type="Pfam" id="PF08000">
    <property type="entry name" value="bPH_1"/>
    <property type="match status" value="1"/>
</dbReference>
<dbReference type="OrthoDB" id="2351508at2"/>
<dbReference type="PANTHER" id="PTHR35796">
    <property type="entry name" value="HYPOTHETICAL CYTOSOLIC PROTEIN"/>
    <property type="match status" value="1"/>
</dbReference>
<dbReference type="Proteomes" id="UP000480185">
    <property type="component" value="Unassembled WGS sequence"/>
</dbReference>
<dbReference type="RefSeq" id="WP_153729701.1">
    <property type="nucleotide sequence ID" value="NZ_WJNH01000012.1"/>
</dbReference>
<dbReference type="Gene3D" id="1.10.287.210">
    <property type="match status" value="1"/>
</dbReference>
<evidence type="ECO:0000259" key="1">
    <source>
        <dbReference type="Pfam" id="PF08000"/>
    </source>
</evidence>
<dbReference type="SUPFAM" id="SSF50729">
    <property type="entry name" value="PH domain-like"/>
    <property type="match status" value="1"/>
</dbReference>
<keyword evidence="4" id="KW-1185">Reference proteome</keyword>
<dbReference type="Pfam" id="PF11724">
    <property type="entry name" value="YvbH_ext"/>
    <property type="match status" value="1"/>
</dbReference>
<dbReference type="InterPro" id="IPR037063">
    <property type="entry name" value="PHb_sf"/>
</dbReference>
<dbReference type="InterPro" id="IPR012544">
    <property type="entry name" value="PHb"/>
</dbReference>
<dbReference type="Gene3D" id="2.30.29.50">
    <property type="entry name" value="Bacterial Pleckstrin homology domain"/>
    <property type="match status" value="1"/>
</dbReference>
<evidence type="ECO:0000313" key="3">
    <source>
        <dbReference type="EMBL" id="MRG87813.1"/>
    </source>
</evidence>
<organism evidence="3 4">
    <name type="scientific">Salinibacillus xinjiangensis</name>
    <dbReference type="NCBI Taxonomy" id="1229268"/>
    <lineage>
        <taxon>Bacteria</taxon>
        <taxon>Bacillati</taxon>
        <taxon>Bacillota</taxon>
        <taxon>Bacilli</taxon>
        <taxon>Bacillales</taxon>
        <taxon>Bacillaceae</taxon>
        <taxon>Salinibacillus</taxon>
    </lineage>
</organism>
<comment type="caution">
    <text evidence="3">The sequence shown here is derived from an EMBL/GenBank/DDBJ whole genome shotgun (WGS) entry which is preliminary data.</text>
</comment>
<evidence type="ECO:0008006" key="5">
    <source>
        <dbReference type="Google" id="ProtNLM"/>
    </source>
</evidence>
<evidence type="ECO:0000259" key="2">
    <source>
        <dbReference type="Pfam" id="PF11724"/>
    </source>
</evidence>
<accession>A0A6G1X9X4</accession>
<protein>
    <recommendedName>
        <fullName evidence="5">PH domain-containing protein</fullName>
    </recommendedName>
</protein>
<proteinExistence type="predicted"/>
<reference evidence="3 4" key="1">
    <citation type="submission" date="2019-11" db="EMBL/GenBank/DDBJ databases">
        <authorList>
            <person name="Li J."/>
        </authorList>
    </citation>
    <scope>NUCLEOTIDE SEQUENCE [LARGE SCALE GENOMIC DNA]</scope>
    <source>
        <strain evidence="3 4">J4</strain>
    </source>
</reference>